<dbReference type="EMBL" id="JAUSRA010000001">
    <property type="protein sequence ID" value="MDP9794592.1"/>
    <property type="molecule type" value="Genomic_DNA"/>
</dbReference>
<keyword evidence="3" id="KW-1185">Reference proteome</keyword>
<evidence type="ECO:0000313" key="3">
    <source>
        <dbReference type="Proteomes" id="UP001240984"/>
    </source>
</evidence>
<gene>
    <name evidence="2" type="ORF">J2S43_003104</name>
</gene>
<evidence type="ECO:0000313" key="2">
    <source>
        <dbReference type="EMBL" id="MDP9794592.1"/>
    </source>
</evidence>
<dbReference type="SMART" id="SM00332">
    <property type="entry name" value="PP2Cc"/>
    <property type="match status" value="1"/>
</dbReference>
<dbReference type="RefSeq" id="WP_306829724.1">
    <property type="nucleotide sequence ID" value="NZ_JAUSRA010000001.1"/>
</dbReference>
<dbReference type="Proteomes" id="UP001240984">
    <property type="component" value="Unassembled WGS sequence"/>
</dbReference>
<name>A0ABT9MT27_9ACTN</name>
<feature type="domain" description="PPM-type phosphatase" evidence="1">
    <location>
        <begin position="1"/>
        <end position="237"/>
    </location>
</feature>
<dbReference type="InterPro" id="IPR036457">
    <property type="entry name" value="PPM-type-like_dom_sf"/>
</dbReference>
<dbReference type="InterPro" id="IPR001932">
    <property type="entry name" value="PPM-type_phosphatase-like_dom"/>
</dbReference>
<organism evidence="2 3">
    <name type="scientific">Catenuloplanes nepalensis</name>
    <dbReference type="NCBI Taxonomy" id="587533"/>
    <lineage>
        <taxon>Bacteria</taxon>
        <taxon>Bacillati</taxon>
        <taxon>Actinomycetota</taxon>
        <taxon>Actinomycetes</taxon>
        <taxon>Micromonosporales</taxon>
        <taxon>Micromonosporaceae</taxon>
        <taxon>Catenuloplanes</taxon>
    </lineage>
</organism>
<evidence type="ECO:0000259" key="1">
    <source>
        <dbReference type="PROSITE" id="PS51746"/>
    </source>
</evidence>
<accession>A0ABT9MT27</accession>
<proteinExistence type="predicted"/>
<dbReference type="SUPFAM" id="SSF81606">
    <property type="entry name" value="PP2C-like"/>
    <property type="match status" value="1"/>
</dbReference>
<reference evidence="2 3" key="1">
    <citation type="submission" date="2023-07" db="EMBL/GenBank/DDBJ databases">
        <title>Sequencing the genomes of 1000 actinobacteria strains.</title>
        <authorList>
            <person name="Klenk H.-P."/>
        </authorList>
    </citation>
    <scope>NUCLEOTIDE SEQUENCE [LARGE SCALE GENOMIC DNA]</scope>
    <source>
        <strain evidence="2 3">DSM 44710</strain>
    </source>
</reference>
<dbReference type="Pfam" id="PF13672">
    <property type="entry name" value="PP2C_2"/>
    <property type="match status" value="1"/>
</dbReference>
<sequence>MTDRGARRRHNEDAVAVGRAGDAVAAVVCDGISTARRADEAATDAAEAGVSALLEALAGGAGGLAATRHAATVAARAAAATGRAEDGDAPPGCTYVSVVVAVDGVTVGWVGDSRAYWVGADGDAQQLTVDDSIAALREAGLPVPPGLADVDPDSRALVRWLGADAGEVTARVRHFRPARPGHVVACTDGLSRYLPSPATLTAAFTSGAPPVELARTLTSLAIDAGGDDNIAVAVLPVAVAEANTGSRRV</sequence>
<dbReference type="Gene3D" id="3.60.40.10">
    <property type="entry name" value="PPM-type phosphatase domain"/>
    <property type="match status" value="1"/>
</dbReference>
<dbReference type="PROSITE" id="PS51746">
    <property type="entry name" value="PPM_2"/>
    <property type="match status" value="1"/>
</dbReference>
<comment type="caution">
    <text evidence="2">The sequence shown here is derived from an EMBL/GenBank/DDBJ whole genome shotgun (WGS) entry which is preliminary data.</text>
</comment>
<protein>
    <submittedName>
        <fullName evidence="2">Serine/threonine protein phosphatase PrpC</fullName>
    </submittedName>
</protein>